<reference evidence="4" key="1">
    <citation type="submission" date="2023-03" db="EMBL/GenBank/DDBJ databases">
        <title>Electrophorus voltai genome.</title>
        <authorList>
            <person name="Bian C."/>
        </authorList>
    </citation>
    <scope>NUCLEOTIDE SEQUENCE</scope>
    <source>
        <strain evidence="4">CB-2022</strain>
        <tissue evidence="4">Muscle</tissue>
    </source>
</reference>
<evidence type="ECO:0000259" key="3">
    <source>
        <dbReference type="Pfam" id="PF21388"/>
    </source>
</evidence>
<dbReference type="Gene3D" id="1.20.58.2190">
    <property type="match status" value="1"/>
</dbReference>
<protein>
    <recommendedName>
        <fullName evidence="3">Spermatogenesis-associated protein 2 PUB-like domain-containing protein</fullName>
    </recommendedName>
</protein>
<evidence type="ECO:0000256" key="2">
    <source>
        <dbReference type="SAM" id="MobiDB-lite"/>
    </source>
</evidence>
<evidence type="ECO:0000313" key="5">
    <source>
        <dbReference type="Proteomes" id="UP001239994"/>
    </source>
</evidence>
<dbReference type="Pfam" id="PF21388">
    <property type="entry name" value="SPATA2_PUB-like"/>
    <property type="match status" value="1"/>
</dbReference>
<organism evidence="4 5">
    <name type="scientific">Electrophorus voltai</name>
    <dbReference type="NCBI Taxonomy" id="2609070"/>
    <lineage>
        <taxon>Eukaryota</taxon>
        <taxon>Metazoa</taxon>
        <taxon>Chordata</taxon>
        <taxon>Craniata</taxon>
        <taxon>Vertebrata</taxon>
        <taxon>Euteleostomi</taxon>
        <taxon>Actinopterygii</taxon>
        <taxon>Neopterygii</taxon>
        <taxon>Teleostei</taxon>
        <taxon>Ostariophysi</taxon>
        <taxon>Gymnotiformes</taxon>
        <taxon>Gymnotoidei</taxon>
        <taxon>Gymnotidae</taxon>
        <taxon>Electrophorus</taxon>
    </lineage>
</organism>
<dbReference type="AlphaFoldDB" id="A0AAD8ZRC5"/>
<comment type="caution">
    <text evidence="4">The sequence shown here is derived from an EMBL/GenBank/DDBJ whole genome shotgun (WGS) entry which is preliminary data.</text>
</comment>
<feature type="domain" description="Spermatogenesis-associated protein 2 PUB-like" evidence="3">
    <location>
        <begin position="35"/>
        <end position="196"/>
    </location>
</feature>
<dbReference type="Proteomes" id="UP001239994">
    <property type="component" value="Unassembled WGS sequence"/>
</dbReference>
<dbReference type="GO" id="GO:0005737">
    <property type="term" value="C:cytoplasm"/>
    <property type="evidence" value="ECO:0007669"/>
    <property type="project" value="TreeGrafter"/>
</dbReference>
<feature type="region of interest" description="Disordered" evidence="2">
    <location>
        <begin position="249"/>
        <end position="270"/>
    </location>
</feature>
<dbReference type="InterPro" id="IPR048839">
    <property type="entry name" value="SPATA2_PUB-like"/>
</dbReference>
<dbReference type="EMBL" id="JAROKS010000007">
    <property type="protein sequence ID" value="KAK1802145.1"/>
    <property type="molecule type" value="Genomic_DNA"/>
</dbReference>
<dbReference type="PANTHER" id="PTHR15326">
    <property type="entry name" value="SPERMATOGENESIS-ASSOCIATED PROTEIN 2/TAMOZHENNIC"/>
    <property type="match status" value="1"/>
</dbReference>
<proteinExistence type="inferred from homology"/>
<sequence length="481" mass="53325">MSDSISDQSRVRQTVLDSYLTYYSSVWAPGNGKVCRDPQVREDARQVLQAAADPAERFLALDFYATVAQCARHTGTHLAHCLASFSKVAEMLETLCVNLFLFPWKKEIKTLKTFTGHFVYFIQPVLPHDTTKSILQSIGYCLENDTEYKMSNHVDLDKVKELGFDLFLARLECEYLLEVMGEKSHAECLEILSSRASPQRPGAGEALDPMGCAEGRPPRSIVIDDTSILEMQKSYPDLAFRQKPIFTKPQTAQRNKERTKDPTPAQLHTVGIDVSGPQSIALHTESPTMFRKLQLPESVVEAQSTEEKQPRVLCVGSVHHRPGFSQAGATDVLELTERLCNVQVKDFGADEPLKYPTEETSQAQQCQGGVDCAVSPLCASTEEKQAVPCTPSQDPSCRPAAEMPQNDPIKEPPHSFYIPNCLSGCSPAVALPTDQQAELQPTELWSHCLGGECMVSLETGSRVNMDLWTRRIDMRTSAVSN</sequence>
<comment type="similarity">
    <text evidence="1">Belongs to the SPATA2 family.</text>
</comment>
<evidence type="ECO:0000313" key="4">
    <source>
        <dbReference type="EMBL" id="KAK1802145.1"/>
    </source>
</evidence>
<dbReference type="PANTHER" id="PTHR15326:SF9">
    <property type="entry name" value="SPERMATOGENESIS-ASSOCIATED PROTEIN 2"/>
    <property type="match status" value="1"/>
</dbReference>
<name>A0AAD8ZRC5_9TELE</name>
<accession>A0AAD8ZRC5</accession>
<evidence type="ECO:0000256" key="1">
    <source>
        <dbReference type="ARBA" id="ARBA00038142"/>
    </source>
</evidence>
<gene>
    <name evidence="4" type="ORF">P4O66_021772</name>
</gene>
<keyword evidence="5" id="KW-1185">Reference proteome</keyword>